<dbReference type="Proteomes" id="UP000364097">
    <property type="component" value="Unassembled WGS sequence"/>
</dbReference>
<dbReference type="EMBL" id="AACKMW020000020">
    <property type="protein sequence ID" value="MPB98843.1"/>
    <property type="molecule type" value="Genomic_DNA"/>
</dbReference>
<dbReference type="GO" id="GO:0032259">
    <property type="term" value="P:methylation"/>
    <property type="evidence" value="ECO:0007669"/>
    <property type="project" value="UniProtKB-KW"/>
</dbReference>
<evidence type="ECO:0000313" key="2">
    <source>
        <dbReference type="EMBL" id="MPB98843.1"/>
    </source>
</evidence>
<accession>A0ABW9N3J2</accession>
<dbReference type="Gene3D" id="3.40.50.150">
    <property type="entry name" value="Vaccinia Virus protein VP39"/>
    <property type="match status" value="1"/>
</dbReference>
<dbReference type="SUPFAM" id="SSF53335">
    <property type="entry name" value="S-adenosyl-L-methionine-dependent methyltransferases"/>
    <property type="match status" value="1"/>
</dbReference>
<keyword evidence="2" id="KW-0808">Transferase</keyword>
<sequence>MQNDDYILDIACGNGNFSAYMHKKYNINVYTFDYSDQIIKLAKIKKFLHKIHFKP</sequence>
<dbReference type="InterPro" id="IPR029063">
    <property type="entry name" value="SAM-dependent_MTases_sf"/>
</dbReference>
<dbReference type="Pfam" id="PF13649">
    <property type="entry name" value="Methyltransf_25"/>
    <property type="match status" value="1"/>
</dbReference>
<evidence type="ECO:0000313" key="3">
    <source>
        <dbReference type="Proteomes" id="UP000364097"/>
    </source>
</evidence>
<proteinExistence type="predicted"/>
<organism evidence="2 3">
    <name type="scientific">Campylobacter subantarcticus</name>
    <dbReference type="NCBI Taxonomy" id="497724"/>
    <lineage>
        <taxon>Bacteria</taxon>
        <taxon>Pseudomonadati</taxon>
        <taxon>Campylobacterota</taxon>
        <taxon>Epsilonproteobacteria</taxon>
        <taxon>Campylobacterales</taxon>
        <taxon>Campylobacteraceae</taxon>
        <taxon>Campylobacter</taxon>
    </lineage>
</organism>
<dbReference type="CDD" id="cd02440">
    <property type="entry name" value="AdoMet_MTases"/>
    <property type="match status" value="1"/>
</dbReference>
<gene>
    <name evidence="2" type="ORF">A0Z09_002070</name>
</gene>
<name>A0ABW9N3J2_9BACT</name>
<keyword evidence="3" id="KW-1185">Reference proteome</keyword>
<evidence type="ECO:0000259" key="1">
    <source>
        <dbReference type="Pfam" id="PF13649"/>
    </source>
</evidence>
<protein>
    <submittedName>
        <fullName evidence="2">Class I SAM-dependent methyltransferase</fullName>
    </submittedName>
</protein>
<keyword evidence="2" id="KW-0489">Methyltransferase</keyword>
<reference evidence="2" key="1">
    <citation type="submission" date="2019-08" db="EMBL/GenBank/DDBJ databases">
        <title>Rapid identification of Enteric Bacteria from Whole Genome Sequences (WGS) using Average Nucleotide Identity (ANI).</title>
        <authorList>
            <person name="Lane C."/>
        </authorList>
    </citation>
    <scope>NUCLEOTIDE SEQUENCE [LARGE SCALE GENOMIC DNA]</scope>
    <source>
        <strain evidence="2">2010D-8461</strain>
    </source>
</reference>
<feature type="domain" description="Methyltransferase" evidence="1">
    <location>
        <begin position="7"/>
        <end position="45"/>
    </location>
</feature>
<comment type="caution">
    <text evidence="2">The sequence shown here is derived from an EMBL/GenBank/DDBJ whole genome shotgun (WGS) entry which is preliminary data.</text>
</comment>
<dbReference type="GO" id="GO:0008168">
    <property type="term" value="F:methyltransferase activity"/>
    <property type="evidence" value="ECO:0007669"/>
    <property type="project" value="UniProtKB-KW"/>
</dbReference>
<dbReference type="InterPro" id="IPR041698">
    <property type="entry name" value="Methyltransf_25"/>
</dbReference>